<accession>A0A9P4LWZ6</accession>
<dbReference type="Gene3D" id="4.10.1060.10">
    <property type="entry name" value="Zinc finger, RanBP2-type"/>
    <property type="match status" value="1"/>
</dbReference>
<dbReference type="PROSITE" id="PS01358">
    <property type="entry name" value="ZF_RANBP2_1"/>
    <property type="match status" value="1"/>
</dbReference>
<evidence type="ECO:0000259" key="7">
    <source>
        <dbReference type="PROSITE" id="PS51397"/>
    </source>
</evidence>
<keyword evidence="1" id="KW-0479">Metal-binding</keyword>
<evidence type="ECO:0000256" key="3">
    <source>
        <dbReference type="ARBA" id="ARBA00022833"/>
    </source>
</evidence>
<feature type="domain" description="RanBP2-type" evidence="6">
    <location>
        <begin position="309"/>
        <end position="338"/>
    </location>
</feature>
<keyword evidence="2 4" id="KW-0863">Zinc-finger</keyword>
<dbReference type="GO" id="GO:0008270">
    <property type="term" value="F:zinc ion binding"/>
    <property type="evidence" value="ECO:0007669"/>
    <property type="project" value="UniProtKB-KW"/>
</dbReference>
<dbReference type="AlphaFoldDB" id="A0A9P4LWZ6"/>
<sequence>MREIDAHFTAYEHLQGLPRGDEALQLLRKIASVVAPIMRKRGWRVGTLCEFLPDNPALLGLNINRTARICVRLRYTPDPKQFLSYDAVLDTLLHELCHIVWGPHDANFHALWDELREEHYSLKRSGYTGEGFLSTGHKLGGKRLPPTEARRQAALAAANRRALSSGSGRKLGGAAVQNGADMRKVIADAATRRTQITKGCASGTQEGDRMAEEARRLGFRTKAEMDDADRLAIAIAVMEDEKEREREEMKMLGSAGTGQSKGPSAVPSQPKSDRPVSRLVAEDTTRTPENSNHAQQIVDLASDTPEEPSQDKWICDICTLENDWRHLCCDACGIEKPSAPPKPAMNSGASSPSPATFPQQKPLGWNCGRCGAFMESQWWTCSACGLMKTRS</sequence>
<dbReference type="GO" id="GO:0005634">
    <property type="term" value="C:nucleus"/>
    <property type="evidence" value="ECO:0007669"/>
    <property type="project" value="TreeGrafter"/>
</dbReference>
<dbReference type="Proteomes" id="UP000799776">
    <property type="component" value="Unassembled WGS sequence"/>
</dbReference>
<dbReference type="InterPro" id="IPR001876">
    <property type="entry name" value="Znf_RanBP2"/>
</dbReference>
<protein>
    <submittedName>
        <fullName evidence="8">WLM-domain-containing protein</fullName>
    </submittedName>
</protein>
<evidence type="ECO:0000259" key="6">
    <source>
        <dbReference type="PROSITE" id="PS50199"/>
    </source>
</evidence>
<comment type="caution">
    <text evidence="8">The sequence shown here is derived from an EMBL/GenBank/DDBJ whole genome shotgun (WGS) entry which is preliminary data.</text>
</comment>
<dbReference type="EMBL" id="ML978729">
    <property type="protein sequence ID" value="KAF2085606.1"/>
    <property type="molecule type" value="Genomic_DNA"/>
</dbReference>
<evidence type="ECO:0000256" key="4">
    <source>
        <dbReference type="PROSITE-ProRule" id="PRU00322"/>
    </source>
</evidence>
<dbReference type="PANTHER" id="PTHR46622:SF1">
    <property type="entry name" value="DNA-DEPENDENT METALLOPROTEASE WSS1"/>
    <property type="match status" value="1"/>
</dbReference>
<keyword evidence="3" id="KW-0862">Zinc</keyword>
<gene>
    <name evidence="8" type="ORF">K490DRAFT_46267</name>
</gene>
<dbReference type="GO" id="GO:0006281">
    <property type="term" value="P:DNA repair"/>
    <property type="evidence" value="ECO:0007669"/>
    <property type="project" value="TreeGrafter"/>
</dbReference>
<evidence type="ECO:0000313" key="8">
    <source>
        <dbReference type="EMBL" id="KAF2085606.1"/>
    </source>
</evidence>
<feature type="compositionally biased region" description="Basic and acidic residues" evidence="5">
    <location>
        <begin position="271"/>
        <end position="286"/>
    </location>
</feature>
<evidence type="ECO:0000256" key="1">
    <source>
        <dbReference type="ARBA" id="ARBA00022723"/>
    </source>
</evidence>
<feature type="compositionally biased region" description="Basic and acidic residues" evidence="5">
    <location>
        <begin position="239"/>
        <end position="250"/>
    </location>
</feature>
<reference evidence="8" key="1">
    <citation type="journal article" date="2020" name="Stud. Mycol.">
        <title>101 Dothideomycetes genomes: a test case for predicting lifestyles and emergence of pathogens.</title>
        <authorList>
            <person name="Haridas S."/>
            <person name="Albert R."/>
            <person name="Binder M."/>
            <person name="Bloem J."/>
            <person name="Labutti K."/>
            <person name="Salamov A."/>
            <person name="Andreopoulos B."/>
            <person name="Baker S."/>
            <person name="Barry K."/>
            <person name="Bills G."/>
            <person name="Bluhm B."/>
            <person name="Cannon C."/>
            <person name="Castanera R."/>
            <person name="Culley D."/>
            <person name="Daum C."/>
            <person name="Ezra D."/>
            <person name="Gonzalez J."/>
            <person name="Henrissat B."/>
            <person name="Kuo A."/>
            <person name="Liang C."/>
            <person name="Lipzen A."/>
            <person name="Lutzoni F."/>
            <person name="Magnuson J."/>
            <person name="Mondo S."/>
            <person name="Nolan M."/>
            <person name="Ohm R."/>
            <person name="Pangilinan J."/>
            <person name="Park H.-J."/>
            <person name="Ramirez L."/>
            <person name="Alfaro M."/>
            <person name="Sun H."/>
            <person name="Tritt A."/>
            <person name="Yoshinaga Y."/>
            <person name="Zwiers L.-H."/>
            <person name="Turgeon B."/>
            <person name="Goodwin S."/>
            <person name="Spatafora J."/>
            <person name="Crous P."/>
            <person name="Grigoriev I."/>
        </authorList>
    </citation>
    <scope>NUCLEOTIDE SEQUENCE</scope>
    <source>
        <strain evidence="8">CBS 121410</strain>
    </source>
</reference>
<dbReference type="Pfam" id="PF08325">
    <property type="entry name" value="WLM"/>
    <property type="match status" value="1"/>
</dbReference>
<dbReference type="OrthoDB" id="261960at2759"/>
<feature type="domain" description="WLM" evidence="7">
    <location>
        <begin position="1"/>
        <end position="195"/>
    </location>
</feature>
<evidence type="ECO:0000256" key="5">
    <source>
        <dbReference type="SAM" id="MobiDB-lite"/>
    </source>
</evidence>
<feature type="compositionally biased region" description="Polar residues" evidence="5">
    <location>
        <begin position="257"/>
        <end position="270"/>
    </location>
</feature>
<proteinExistence type="predicted"/>
<dbReference type="GO" id="GO:0008237">
    <property type="term" value="F:metallopeptidase activity"/>
    <property type="evidence" value="ECO:0007669"/>
    <property type="project" value="TreeGrafter"/>
</dbReference>
<evidence type="ECO:0000256" key="2">
    <source>
        <dbReference type="ARBA" id="ARBA00022771"/>
    </source>
</evidence>
<dbReference type="InterPro" id="IPR053000">
    <property type="entry name" value="WSS1-like_metalloprotease"/>
</dbReference>
<dbReference type="InterPro" id="IPR013536">
    <property type="entry name" value="WLM_dom"/>
</dbReference>
<dbReference type="PANTHER" id="PTHR46622">
    <property type="entry name" value="DNA-DEPENDENT METALLOPROTEASE WSS1"/>
    <property type="match status" value="1"/>
</dbReference>
<dbReference type="PROSITE" id="PS50199">
    <property type="entry name" value="ZF_RANBP2_2"/>
    <property type="match status" value="1"/>
</dbReference>
<name>A0A9P4LWZ6_9PEZI</name>
<organism evidence="8 9">
    <name type="scientific">Saccharata proteae CBS 121410</name>
    <dbReference type="NCBI Taxonomy" id="1314787"/>
    <lineage>
        <taxon>Eukaryota</taxon>
        <taxon>Fungi</taxon>
        <taxon>Dikarya</taxon>
        <taxon>Ascomycota</taxon>
        <taxon>Pezizomycotina</taxon>
        <taxon>Dothideomycetes</taxon>
        <taxon>Dothideomycetes incertae sedis</taxon>
        <taxon>Botryosphaeriales</taxon>
        <taxon>Saccharataceae</taxon>
        <taxon>Saccharata</taxon>
    </lineage>
</organism>
<evidence type="ECO:0000313" key="9">
    <source>
        <dbReference type="Proteomes" id="UP000799776"/>
    </source>
</evidence>
<feature type="region of interest" description="Disordered" evidence="5">
    <location>
        <begin position="239"/>
        <end position="295"/>
    </location>
</feature>
<keyword evidence="9" id="KW-1185">Reference proteome</keyword>
<dbReference type="PROSITE" id="PS51397">
    <property type="entry name" value="WLM"/>
    <property type="match status" value="1"/>
</dbReference>